<name>A0A5C3QVD9_9AGAR</name>
<gene>
    <name evidence="1" type="ORF">BDV98DRAFT_580523</name>
</gene>
<reference evidence="1 2" key="1">
    <citation type="journal article" date="2019" name="Nat. Ecol. Evol.">
        <title>Megaphylogeny resolves global patterns of mushroom evolution.</title>
        <authorList>
            <person name="Varga T."/>
            <person name="Krizsan K."/>
            <person name="Foldi C."/>
            <person name="Dima B."/>
            <person name="Sanchez-Garcia M."/>
            <person name="Sanchez-Ramirez S."/>
            <person name="Szollosi G.J."/>
            <person name="Szarkandi J.G."/>
            <person name="Papp V."/>
            <person name="Albert L."/>
            <person name="Andreopoulos W."/>
            <person name="Angelini C."/>
            <person name="Antonin V."/>
            <person name="Barry K.W."/>
            <person name="Bougher N.L."/>
            <person name="Buchanan P."/>
            <person name="Buyck B."/>
            <person name="Bense V."/>
            <person name="Catcheside P."/>
            <person name="Chovatia M."/>
            <person name="Cooper J."/>
            <person name="Damon W."/>
            <person name="Desjardin D."/>
            <person name="Finy P."/>
            <person name="Geml J."/>
            <person name="Haridas S."/>
            <person name="Hughes K."/>
            <person name="Justo A."/>
            <person name="Karasinski D."/>
            <person name="Kautmanova I."/>
            <person name="Kiss B."/>
            <person name="Kocsube S."/>
            <person name="Kotiranta H."/>
            <person name="LaButti K.M."/>
            <person name="Lechner B.E."/>
            <person name="Liimatainen K."/>
            <person name="Lipzen A."/>
            <person name="Lukacs Z."/>
            <person name="Mihaltcheva S."/>
            <person name="Morgado L.N."/>
            <person name="Niskanen T."/>
            <person name="Noordeloos M.E."/>
            <person name="Ohm R.A."/>
            <person name="Ortiz-Santana B."/>
            <person name="Ovrebo C."/>
            <person name="Racz N."/>
            <person name="Riley R."/>
            <person name="Savchenko A."/>
            <person name="Shiryaev A."/>
            <person name="Soop K."/>
            <person name="Spirin V."/>
            <person name="Szebenyi C."/>
            <person name="Tomsovsky M."/>
            <person name="Tulloss R.E."/>
            <person name="Uehling J."/>
            <person name="Grigoriev I.V."/>
            <person name="Vagvolgyi C."/>
            <person name="Papp T."/>
            <person name="Martin F.M."/>
            <person name="Miettinen O."/>
            <person name="Hibbett D.S."/>
            <person name="Nagy L.G."/>
        </authorList>
    </citation>
    <scope>NUCLEOTIDE SEQUENCE [LARGE SCALE GENOMIC DNA]</scope>
    <source>
        <strain evidence="1 2">CBS 309.79</strain>
    </source>
</reference>
<evidence type="ECO:0000313" key="2">
    <source>
        <dbReference type="Proteomes" id="UP000305067"/>
    </source>
</evidence>
<dbReference type="Proteomes" id="UP000305067">
    <property type="component" value="Unassembled WGS sequence"/>
</dbReference>
<proteinExistence type="predicted"/>
<evidence type="ECO:0000313" key="1">
    <source>
        <dbReference type="EMBL" id="TFL04329.1"/>
    </source>
</evidence>
<accession>A0A5C3QVD9</accession>
<organism evidence="1 2">
    <name type="scientific">Pterulicium gracile</name>
    <dbReference type="NCBI Taxonomy" id="1884261"/>
    <lineage>
        <taxon>Eukaryota</taxon>
        <taxon>Fungi</taxon>
        <taxon>Dikarya</taxon>
        <taxon>Basidiomycota</taxon>
        <taxon>Agaricomycotina</taxon>
        <taxon>Agaricomycetes</taxon>
        <taxon>Agaricomycetidae</taxon>
        <taxon>Agaricales</taxon>
        <taxon>Pleurotineae</taxon>
        <taxon>Pterulaceae</taxon>
        <taxon>Pterulicium</taxon>
    </lineage>
</organism>
<keyword evidence="2" id="KW-1185">Reference proteome</keyword>
<sequence length="169" mass="19434">MPDSGLSWYSLLWSFSRRSCYATITEVLVFVVHHVLDLEEPKARNDLKKDSEGRSERLRYRGIDRCKFCVILARLWKGRRRGRNSELQLRDANQALVRELLHTVQALWDPLETSLTRHPPNETLSVSISGQQPTVDVLPDVGMPAQVAQDRLQLCAGLEPRRTRTCQKL</sequence>
<protein>
    <submittedName>
        <fullName evidence="1">Uncharacterized protein</fullName>
    </submittedName>
</protein>
<dbReference type="AlphaFoldDB" id="A0A5C3QVD9"/>
<dbReference type="EMBL" id="ML178818">
    <property type="protein sequence ID" value="TFL04329.1"/>
    <property type="molecule type" value="Genomic_DNA"/>
</dbReference>